<dbReference type="InterPro" id="IPR040839">
    <property type="entry name" value="MG4"/>
</dbReference>
<dbReference type="Proteomes" id="UP000007110">
    <property type="component" value="Unassembled WGS sequence"/>
</dbReference>
<comment type="subcellular location">
    <subcellularLocation>
        <location evidence="1">Secreted</location>
    </subcellularLocation>
</comment>
<dbReference type="InterPro" id="IPR036595">
    <property type="entry name" value="A-macroglobulin_rcpt-bd_sf"/>
</dbReference>
<dbReference type="Gene3D" id="1.50.10.20">
    <property type="match status" value="1"/>
</dbReference>
<dbReference type="SUPFAM" id="SSF81296">
    <property type="entry name" value="E set domains"/>
    <property type="match status" value="1"/>
</dbReference>
<keyword evidence="7" id="KW-1015">Disulfide bond</keyword>
<proteinExistence type="inferred from homology"/>
<dbReference type="SUPFAM" id="SSF49410">
    <property type="entry name" value="Alpha-macroglobulin receptor domain"/>
    <property type="match status" value="1"/>
</dbReference>
<dbReference type="CDD" id="cd02897">
    <property type="entry name" value="A2M_2"/>
    <property type="match status" value="1"/>
</dbReference>
<accession>A0A7M7HH83</accession>
<dbReference type="SMART" id="SM01359">
    <property type="entry name" value="A2M_N_2"/>
    <property type="match status" value="1"/>
</dbReference>
<evidence type="ECO:0000256" key="4">
    <source>
        <dbReference type="ARBA" id="ARBA00022690"/>
    </source>
</evidence>
<dbReference type="Pfam" id="PF01835">
    <property type="entry name" value="MG2"/>
    <property type="match status" value="1"/>
</dbReference>
<dbReference type="SUPFAM" id="SSF48239">
    <property type="entry name" value="Terpenoid cyclases/Protein prenyltransferases"/>
    <property type="match status" value="1"/>
</dbReference>
<dbReference type="Pfam" id="PF07703">
    <property type="entry name" value="A2M_BRD"/>
    <property type="match status" value="1"/>
</dbReference>
<dbReference type="EnsemblMetazoa" id="XM_011677836">
    <property type="protein sequence ID" value="XP_011676138"/>
    <property type="gene ID" value="LOC100893314"/>
</dbReference>
<evidence type="ECO:0000256" key="8">
    <source>
        <dbReference type="ARBA" id="ARBA00023180"/>
    </source>
</evidence>
<evidence type="ECO:0000256" key="7">
    <source>
        <dbReference type="ARBA" id="ARBA00023157"/>
    </source>
</evidence>
<organism evidence="12 13">
    <name type="scientific">Strongylocentrotus purpuratus</name>
    <name type="common">Purple sea urchin</name>
    <dbReference type="NCBI Taxonomy" id="7668"/>
    <lineage>
        <taxon>Eukaryota</taxon>
        <taxon>Metazoa</taxon>
        <taxon>Echinodermata</taxon>
        <taxon>Eleutherozoa</taxon>
        <taxon>Echinozoa</taxon>
        <taxon>Echinoidea</taxon>
        <taxon>Euechinoidea</taxon>
        <taxon>Echinacea</taxon>
        <taxon>Camarodonta</taxon>
        <taxon>Echinidea</taxon>
        <taxon>Strongylocentrotidae</taxon>
        <taxon>Strongylocentrotus</taxon>
    </lineage>
</organism>
<evidence type="ECO:0000259" key="11">
    <source>
        <dbReference type="SMART" id="SM01360"/>
    </source>
</evidence>
<dbReference type="SMART" id="SM01360">
    <property type="entry name" value="A2M"/>
    <property type="match status" value="1"/>
</dbReference>
<dbReference type="Gene3D" id="2.60.40.1940">
    <property type="match status" value="1"/>
</dbReference>
<dbReference type="Pfam" id="PF00207">
    <property type="entry name" value="A2M"/>
    <property type="match status" value="1"/>
</dbReference>
<dbReference type="InterPro" id="IPR011626">
    <property type="entry name" value="Alpha-macroglobulin_TED"/>
</dbReference>
<dbReference type="Pfam" id="PF17791">
    <property type="entry name" value="MG3"/>
    <property type="match status" value="1"/>
</dbReference>
<feature type="domain" description="Alpha-2-macroglobulin bait region" evidence="10">
    <location>
        <begin position="522"/>
        <end position="669"/>
    </location>
</feature>
<dbReference type="Gene3D" id="2.60.40.690">
    <property type="entry name" value="Alpha-macroglobulin, receptor-binding domain"/>
    <property type="match status" value="1"/>
</dbReference>
<evidence type="ECO:0000256" key="2">
    <source>
        <dbReference type="ARBA" id="ARBA00010952"/>
    </source>
</evidence>
<dbReference type="Gene3D" id="2.60.120.1540">
    <property type="match status" value="1"/>
</dbReference>
<evidence type="ECO:0000256" key="3">
    <source>
        <dbReference type="ARBA" id="ARBA00022525"/>
    </source>
</evidence>
<dbReference type="GO" id="GO:0004867">
    <property type="term" value="F:serine-type endopeptidase inhibitor activity"/>
    <property type="evidence" value="ECO:0007669"/>
    <property type="project" value="UniProtKB-KW"/>
</dbReference>
<keyword evidence="5 9" id="KW-0732">Signal</keyword>
<reference evidence="12" key="2">
    <citation type="submission" date="2021-01" db="UniProtKB">
        <authorList>
            <consortium name="EnsemblMetazoa"/>
        </authorList>
    </citation>
    <scope>IDENTIFICATION</scope>
</reference>
<feature type="domain" description="Alpha-2-macroglobulin" evidence="11">
    <location>
        <begin position="825"/>
        <end position="911"/>
    </location>
</feature>
<dbReference type="InterPro" id="IPR008930">
    <property type="entry name" value="Terpenoid_cyclase/PrenylTrfase"/>
</dbReference>
<keyword evidence="8" id="KW-0325">Glycoprotein</keyword>
<dbReference type="Gene3D" id="2.60.40.10">
    <property type="entry name" value="Immunoglobulins"/>
    <property type="match status" value="2"/>
</dbReference>
<dbReference type="OrthoDB" id="9998011at2759"/>
<dbReference type="InterPro" id="IPR001599">
    <property type="entry name" value="Macroglobln_a2"/>
</dbReference>
<evidence type="ECO:0000256" key="6">
    <source>
        <dbReference type="ARBA" id="ARBA00022900"/>
    </source>
</evidence>
<dbReference type="KEGG" id="spu:100893314"/>
<dbReference type="InterPro" id="IPR047565">
    <property type="entry name" value="Alpha-macroglob_thiol-ester_cl"/>
</dbReference>
<dbReference type="GO" id="GO:0005615">
    <property type="term" value="C:extracellular space"/>
    <property type="evidence" value="ECO:0007669"/>
    <property type="project" value="InterPro"/>
</dbReference>
<keyword evidence="6" id="KW-0722">Serine protease inhibitor</keyword>
<dbReference type="FunFam" id="1.50.10.20:FF:000001">
    <property type="entry name" value="CD109 isoform 1"/>
    <property type="match status" value="1"/>
</dbReference>
<evidence type="ECO:0000256" key="5">
    <source>
        <dbReference type="ARBA" id="ARBA00022729"/>
    </source>
</evidence>
<dbReference type="InterPro" id="IPR019742">
    <property type="entry name" value="MacrogloblnA2_CS"/>
</dbReference>
<keyword evidence="4" id="KW-0646">Protease inhibitor</keyword>
<dbReference type="GeneID" id="100893314"/>
<dbReference type="InParanoid" id="A0A7M7HH83"/>
<dbReference type="PANTHER" id="PTHR11412">
    <property type="entry name" value="MACROGLOBULIN / COMPLEMENT"/>
    <property type="match status" value="1"/>
</dbReference>
<dbReference type="PROSITE" id="PS00477">
    <property type="entry name" value="ALPHA_2_MACROGLOBULIN"/>
    <property type="match status" value="1"/>
</dbReference>
<dbReference type="Gene3D" id="2.20.130.20">
    <property type="match status" value="1"/>
</dbReference>
<evidence type="ECO:0000259" key="10">
    <source>
        <dbReference type="SMART" id="SM01359"/>
    </source>
</evidence>
<dbReference type="InterPro" id="IPR041813">
    <property type="entry name" value="A2M_TED"/>
</dbReference>
<dbReference type="InterPro" id="IPR041555">
    <property type="entry name" value="MG3"/>
</dbReference>
<evidence type="ECO:0000313" key="13">
    <source>
        <dbReference type="Proteomes" id="UP000007110"/>
    </source>
</evidence>
<reference evidence="13" key="1">
    <citation type="submission" date="2015-02" db="EMBL/GenBank/DDBJ databases">
        <title>Genome sequencing for Strongylocentrotus purpuratus.</title>
        <authorList>
            <person name="Murali S."/>
            <person name="Liu Y."/>
            <person name="Vee V."/>
            <person name="English A."/>
            <person name="Wang M."/>
            <person name="Skinner E."/>
            <person name="Han Y."/>
            <person name="Muzny D.M."/>
            <person name="Worley K.C."/>
            <person name="Gibbs R.A."/>
        </authorList>
    </citation>
    <scope>NUCLEOTIDE SEQUENCE</scope>
</reference>
<evidence type="ECO:0000313" key="12">
    <source>
        <dbReference type="EnsemblMetazoa" id="XP_011676138"/>
    </source>
</evidence>
<dbReference type="RefSeq" id="XP_011676138.2">
    <property type="nucleotide sequence ID" value="XM_011677836.2"/>
</dbReference>
<dbReference type="OMA" id="FEFVHAN"/>
<dbReference type="InterPro" id="IPR013783">
    <property type="entry name" value="Ig-like_fold"/>
</dbReference>
<dbReference type="InterPro" id="IPR050473">
    <property type="entry name" value="A2M/Complement_sys"/>
</dbReference>
<keyword evidence="3" id="KW-0964">Secreted</keyword>
<dbReference type="Pfam" id="PF07678">
    <property type="entry name" value="TED_complement"/>
    <property type="match status" value="1"/>
</dbReference>
<feature type="signal peptide" evidence="9">
    <location>
        <begin position="1"/>
        <end position="18"/>
    </location>
</feature>
<dbReference type="PANTHER" id="PTHR11412:SF171">
    <property type="entry name" value="PREGNANCY ZONE PROTEIN-LIKE PROTEIN"/>
    <property type="match status" value="1"/>
</dbReference>
<evidence type="ECO:0000256" key="9">
    <source>
        <dbReference type="SAM" id="SignalP"/>
    </source>
</evidence>
<dbReference type="InterPro" id="IPR002890">
    <property type="entry name" value="MG2"/>
</dbReference>
<dbReference type="Pfam" id="PF17789">
    <property type="entry name" value="MG4"/>
    <property type="match status" value="1"/>
</dbReference>
<dbReference type="InterPro" id="IPR014756">
    <property type="entry name" value="Ig_E-set"/>
</dbReference>
<feature type="chain" id="PRO_5029682918" description="Alpha-2-macroglobulin" evidence="9">
    <location>
        <begin position="19"/>
        <end position="1475"/>
    </location>
</feature>
<evidence type="ECO:0000256" key="1">
    <source>
        <dbReference type="ARBA" id="ARBA00004613"/>
    </source>
</evidence>
<sequence>MRLIVSLLIFTIAVMVRGQEDGDELRVALTLPPIAEEVTQLPEPTTTPALPLSPEELREEDFNKEISYLFLIPKLFYVQTKERICLLVTKSDGLLDYRVSLQKINAGQYEEYWSPGEQEAKQGENCFEFDVPTIESGSNQRQKVRLQLRRKGAEDLNEDGYEVTKERFVRIQAQGGSKTYVQTDKPIYQPGQTVRFRALTLNSELKTVTEPFDSVIVESQSRQRVNQWTDVKGEEGLIELEHELPDELPDGITKLTYYIKVLRGTESVTQTFTVEEYVLPRFEVEVITPPYILITDPTCTVKVCGTYTYGKPVQGSVQANITADGGRYDYRTRTRSSREVLPFAIPSTDADGCAVINVNLTRLELTSRKFYIYGNLQVSARFTETATGETLTDKSTSRMSSYTLTMRAINKNNFFKPALPYFGAVEVTNPDGAPKPGESIIVRCNALDSPVEATSNDQGFAVFTLPLQGIYEGFDSGNSLSCNVTAKDFQENIPYDPDVWTLNRPITYFSLSPMYSPTDNYLEVEAVIQFGNPIQVGGSVSISVHMTKDCTDGPKILAVSRGNILQDFEYKASRQESANGIIYDVTFVLTPLMTPFLDLLVFGILDDGEMIADSLEIESKAVFENEVHIQVADGQDATLEPGARTSIEIIASPGSLCAVGVVDKSVHILGGNNQMKTSDVVSFLNTFQLSSGDNDNPRCQDHEDEPINIDDGGVGGPIPFIPRPVFEVALEPQVLARKKRQFGFSPYRRDPYPLYSDVTREFEQLGLVRISNLKVETSPCQTPEPYPYYFRNEAFAFAAQADFAQALSVSAVSAGPAIRKYFPETWLWYMQRPEESPTVTVPDTITEWVGSGFCISSTTGFGISEPFSVTAFKQFFADYNLPYSVIRGEELELQINIFNYLEKCLPVKVTLTASSKFEIKEESNSKYTCVCSSSEPTQVTFNVRPTALGDVDLETTVIVAYDQTVCRGKPVETGVTHSDGLSKPILVEPEGEEVEESLSLYFCPKEEEDGTFRHTFEISVPVEYVADSGRVTIFMSGDILGNSLANIDRLLRIPSGCGEQNMIGFVPNIYALQYLQATEQADQSQVNKALSNMRKGYQKQLNYRRSRGSYSAFGNRDPAGSAWLTAYVIRSFAQASQFISIDTKDLDVSINWLYNTLGQEENGCFRSRGRVIHKEMQGGVNDEVTLTAFIVVSLLEAQQPLETQAIQDALSCITNSIGSLEDTYTAALIAYALSIAKDTNVVQVLEYLESVDKNEIGVRYWVSSRTQTPGSRRYGRGATASSLSIEMTAYVLLTYINVYGHDAIARGSAISKWLVSQQGPHGGFKSSQDTVVAIHALAEYARLVFGGESNLGIAFSYKEHCLWNSIFVIHDGNRLVLQRADLDQLPKAIAVIATGEGCALLQVIIRYNIHPALPPAPAFEIIYNVGPTTQQDACQGSFNLNVCVRYLGDDGFSNMAMVEVKLVTGLFLSKIPLIC</sequence>
<dbReference type="Gene3D" id="2.60.40.1930">
    <property type="match status" value="2"/>
</dbReference>
<dbReference type="InterPro" id="IPR011625">
    <property type="entry name" value="A2M_N_BRD"/>
</dbReference>
<evidence type="ECO:0008006" key="14">
    <source>
        <dbReference type="Google" id="ProtNLM"/>
    </source>
</evidence>
<name>A0A7M7HH83_STRPU</name>
<comment type="similarity">
    <text evidence="2">Belongs to the protease inhibitor I39 (alpha-2-macroglobulin) family.</text>
</comment>
<keyword evidence="13" id="KW-1185">Reference proteome</keyword>
<protein>
    <recommendedName>
        <fullName evidence="14">Alpha-2-macroglobulin</fullName>
    </recommendedName>
</protein>
<dbReference type="SMART" id="SM01419">
    <property type="entry name" value="Thiol-ester_cl"/>
    <property type="match status" value="1"/>
</dbReference>